<dbReference type="OrthoDB" id="1684102at2759"/>
<keyword evidence="4" id="KW-1185">Reference proteome</keyword>
<name>A0A9P3H1G0_9FUNG</name>
<feature type="region of interest" description="Disordered" evidence="1">
    <location>
        <begin position="1"/>
        <end position="32"/>
    </location>
</feature>
<dbReference type="Proteomes" id="UP000827284">
    <property type="component" value="Unassembled WGS sequence"/>
</dbReference>
<evidence type="ECO:0000256" key="2">
    <source>
        <dbReference type="SAM" id="Phobius"/>
    </source>
</evidence>
<gene>
    <name evidence="3" type="ORF">EMPS_00309</name>
</gene>
<sequence length="585" mass="66993">MNRNGNSHGLPMHTSRRQGSGGPLSTSSSTSPLAKRMNSAKLFVLIGLCIVSLLAVSRMFTPQLEDGGLGDPSGEDSNDNGGVDRDSSQRDRTDEMERARIVKHYFETRKSAFKFEDYTDEGLVQSGNEHLLPTTAILLSWKRIDDLKLIVAYLVRYPYIKQIIVWNNNRDVHLTKQEFIDAIKEHLTGRTNGPGSNNERDLMMQQLPQLDVFNGVENMHDMAKYMSCSLAKYDYCYFQNDDWFNAHMDALYTNFLTAPELIHTNTWPVTHKLHRQWTFTNENYNMHAGFSSLGTGSYLPKSKAKRLLQQRTNTTLSKDRYKVIDTYFSIWTNQYPYQLVSYPTPLDQNNYYNSEEVNEHWSIVFRNMLDAADRLYSALLSNFEITNKDFFVREEEKPYVQDRHSRSPCYNDRCLFMTSIDPLPNPSEVVFEGNLKTMDDQEKKFSLLNQPTKEFLDTFSYMFAVDNDPLTCWNSFKVPQAGDSFGLRFVKPTALKYWTITSAKALTGLEGQITVLASDHRGVHWTICPHTARYPFAHTMTLDINCPLTTTTLPGGMIQMVKVQLDVDLEKSLDICGMDAGGMML</sequence>
<comment type="caution">
    <text evidence="3">The sequence shown here is derived from an EMBL/GenBank/DDBJ whole genome shotgun (WGS) entry which is preliminary data.</text>
</comment>
<reference evidence="3" key="2">
    <citation type="journal article" date="2022" name="Microbiol. Resour. Announc.">
        <title>Whole-Genome Sequence of Entomortierella parvispora E1425, a Mucoromycotan Fungus Associated with Burkholderiaceae-Related Endosymbiotic Bacteria.</title>
        <authorList>
            <person name="Herlambang A."/>
            <person name="Guo Y."/>
            <person name="Takashima Y."/>
            <person name="Narisawa K."/>
            <person name="Ohta H."/>
            <person name="Nishizawa T."/>
        </authorList>
    </citation>
    <scope>NUCLEOTIDE SEQUENCE</scope>
    <source>
        <strain evidence="3">E1425</strain>
    </source>
</reference>
<proteinExistence type="predicted"/>
<evidence type="ECO:0000313" key="4">
    <source>
        <dbReference type="Proteomes" id="UP000827284"/>
    </source>
</evidence>
<keyword evidence="2" id="KW-0812">Transmembrane</keyword>
<keyword evidence="2" id="KW-1133">Transmembrane helix</keyword>
<keyword evidence="2" id="KW-0472">Membrane</keyword>
<protein>
    <submittedName>
        <fullName evidence="3">Uncharacterized protein</fullName>
    </submittedName>
</protein>
<feature type="compositionally biased region" description="Basic and acidic residues" evidence="1">
    <location>
        <begin position="82"/>
        <end position="96"/>
    </location>
</feature>
<evidence type="ECO:0000313" key="3">
    <source>
        <dbReference type="EMBL" id="GJJ67963.1"/>
    </source>
</evidence>
<evidence type="ECO:0000256" key="1">
    <source>
        <dbReference type="SAM" id="MobiDB-lite"/>
    </source>
</evidence>
<organism evidence="3 4">
    <name type="scientific">Entomortierella parvispora</name>
    <dbReference type="NCBI Taxonomy" id="205924"/>
    <lineage>
        <taxon>Eukaryota</taxon>
        <taxon>Fungi</taxon>
        <taxon>Fungi incertae sedis</taxon>
        <taxon>Mucoromycota</taxon>
        <taxon>Mortierellomycotina</taxon>
        <taxon>Mortierellomycetes</taxon>
        <taxon>Mortierellales</taxon>
        <taxon>Mortierellaceae</taxon>
        <taxon>Entomortierella</taxon>
    </lineage>
</organism>
<accession>A0A9P3H1G0</accession>
<feature type="transmembrane region" description="Helical" evidence="2">
    <location>
        <begin position="42"/>
        <end position="60"/>
    </location>
</feature>
<dbReference type="AlphaFoldDB" id="A0A9P3H1G0"/>
<dbReference type="EMBL" id="BQFW01000001">
    <property type="protein sequence ID" value="GJJ67963.1"/>
    <property type="molecule type" value="Genomic_DNA"/>
</dbReference>
<feature type="compositionally biased region" description="Low complexity" evidence="1">
    <location>
        <begin position="23"/>
        <end position="32"/>
    </location>
</feature>
<reference evidence="3" key="1">
    <citation type="submission" date="2021-11" db="EMBL/GenBank/DDBJ databases">
        <authorList>
            <person name="Herlambang A."/>
            <person name="Guo Y."/>
            <person name="Takashima Y."/>
            <person name="Nishizawa T."/>
        </authorList>
    </citation>
    <scope>NUCLEOTIDE SEQUENCE</scope>
    <source>
        <strain evidence="3">E1425</strain>
    </source>
</reference>
<feature type="region of interest" description="Disordered" evidence="1">
    <location>
        <begin position="65"/>
        <end position="96"/>
    </location>
</feature>